<dbReference type="RefSeq" id="WP_012753770.1">
    <property type="nucleotide sequence ID" value="NC_012811.1"/>
</dbReference>
<keyword evidence="7 10" id="KW-1133">Transmembrane helix</keyword>
<feature type="transmembrane region" description="Helical" evidence="10">
    <location>
        <begin position="104"/>
        <end position="122"/>
    </location>
</feature>
<gene>
    <name evidence="12" type="ordered locus">MexAM1_META2p0441</name>
</gene>
<dbReference type="EMBL" id="CP001511">
    <property type="protein sequence ID" value="ACS43293.1"/>
    <property type="molecule type" value="Genomic_DNA"/>
</dbReference>
<evidence type="ECO:0000256" key="3">
    <source>
        <dbReference type="ARBA" id="ARBA00006464"/>
    </source>
</evidence>
<evidence type="ECO:0000259" key="11">
    <source>
        <dbReference type="Pfam" id="PF02397"/>
    </source>
</evidence>
<keyword evidence="6 10" id="KW-0812">Transmembrane</keyword>
<evidence type="ECO:0000256" key="1">
    <source>
        <dbReference type="ARBA" id="ARBA00004141"/>
    </source>
</evidence>
<evidence type="ECO:0000256" key="4">
    <source>
        <dbReference type="ARBA" id="ARBA00022475"/>
    </source>
</evidence>
<evidence type="ECO:0000256" key="7">
    <source>
        <dbReference type="ARBA" id="ARBA00022989"/>
    </source>
</evidence>
<dbReference type="KEGG" id="mea:Mex_2p0441"/>
<evidence type="ECO:0000256" key="2">
    <source>
        <dbReference type="ARBA" id="ARBA00004236"/>
    </source>
</evidence>
<keyword evidence="4" id="KW-1003">Cell membrane</keyword>
<evidence type="ECO:0000256" key="9">
    <source>
        <dbReference type="ARBA" id="ARBA00023169"/>
    </source>
</evidence>
<dbReference type="GO" id="GO:0047360">
    <property type="term" value="F:undecaprenyl-phosphate galactose phosphotransferase activity"/>
    <property type="evidence" value="ECO:0007669"/>
    <property type="project" value="UniProtKB-EC"/>
</dbReference>
<keyword evidence="12" id="KW-0614">Plasmid</keyword>
<protein>
    <submittedName>
        <fullName evidence="12">Glycosyltransferase</fullName>
        <ecNumber evidence="12">2.7.8.6</ecNumber>
    </submittedName>
</protein>
<sequence>MAVAVDARAARGAVHWRKPAARIVHALALASADVSATALAGLVSFGAASLTSPSFTGASFVAFDVAFSARIQTAMPLLLAIAILLHLRGHYTDRLPFWSEAKELVLAAFLGLLVEGFVEYALKEHVSRSWIVSSWMLYAPFVLLVRSVVKRALLVLGVRTVRVLVIGTGVSAQRVRQAVESEPLLGYRVVACLKPRSAREAVAILRGCGADLAVVALSREDEDLGMATARAFVSAGVPYAVCPSVQGLGFSSMRSTIMFGHDVLFMTDRKGLGDPAARALKRAFDVAVSASLLFVTLPFVVATAAAVAADGGSPFYAQARVGRHGRIFRLWKFRSMTVDAEARLQRLLEEDPAARAEWDRERKLRRDPRITGLGRILRKTAIDEIPQLWNVLKGDMSLVGPRPVVDAELERYGEEADAYLLVRPGITGLWQVAGRNDVDYGRRVALDAWYVRHWSFWNDLVVLFMTIPALLSRRGAY</sequence>
<keyword evidence="13" id="KW-1185">Reference proteome</keyword>
<geneLocation type="plasmid" evidence="12 13">
    <name>megaplasmid</name>
</geneLocation>
<evidence type="ECO:0000313" key="12">
    <source>
        <dbReference type="EMBL" id="ACS43293.1"/>
    </source>
</evidence>
<evidence type="ECO:0000256" key="5">
    <source>
        <dbReference type="ARBA" id="ARBA00022679"/>
    </source>
</evidence>
<evidence type="ECO:0000313" key="13">
    <source>
        <dbReference type="Proteomes" id="UP000009081"/>
    </source>
</evidence>
<dbReference type="GO" id="GO:0005886">
    <property type="term" value="C:plasma membrane"/>
    <property type="evidence" value="ECO:0007669"/>
    <property type="project" value="UniProtKB-SubCell"/>
</dbReference>
<keyword evidence="5 12" id="KW-0808">Transferase</keyword>
<evidence type="ECO:0000256" key="10">
    <source>
        <dbReference type="SAM" id="Phobius"/>
    </source>
</evidence>
<comment type="similarity">
    <text evidence="3">Belongs to the bacterial sugar transferase family.</text>
</comment>
<accession>C5B4B1</accession>
<evidence type="ECO:0000256" key="6">
    <source>
        <dbReference type="ARBA" id="ARBA00022692"/>
    </source>
</evidence>
<feature type="transmembrane region" description="Helical" evidence="10">
    <location>
        <begin position="60"/>
        <end position="84"/>
    </location>
</feature>
<dbReference type="EC" id="2.7.8.6" evidence="12"/>
<comment type="subcellular location">
    <subcellularLocation>
        <location evidence="2">Cell membrane</location>
    </subcellularLocation>
    <subcellularLocation>
        <location evidence="1">Membrane</location>
        <topology evidence="1">Multi-pass membrane protein</topology>
    </subcellularLocation>
</comment>
<dbReference type="Proteomes" id="UP000009081">
    <property type="component" value="Plasmid megaplasmid"/>
</dbReference>
<keyword evidence="9" id="KW-0270">Exopolysaccharide synthesis</keyword>
<evidence type="ECO:0000256" key="8">
    <source>
        <dbReference type="ARBA" id="ARBA00023136"/>
    </source>
</evidence>
<name>C5B4B1_METEA</name>
<keyword evidence="8 10" id="KW-0472">Membrane</keyword>
<dbReference type="Pfam" id="PF02397">
    <property type="entry name" value="Bac_transf"/>
    <property type="match status" value="1"/>
</dbReference>
<dbReference type="PANTHER" id="PTHR30576">
    <property type="entry name" value="COLANIC BIOSYNTHESIS UDP-GLUCOSE LIPID CARRIER TRANSFERASE"/>
    <property type="match status" value="1"/>
</dbReference>
<dbReference type="Pfam" id="PF13727">
    <property type="entry name" value="CoA_binding_3"/>
    <property type="match status" value="1"/>
</dbReference>
<proteinExistence type="inferred from homology"/>
<dbReference type="HOGENOM" id="CLU_024920_3_5_5"/>
<dbReference type="GO" id="GO:0000271">
    <property type="term" value="P:polysaccharide biosynthetic process"/>
    <property type="evidence" value="ECO:0007669"/>
    <property type="project" value="UniProtKB-KW"/>
</dbReference>
<dbReference type="InterPro" id="IPR003362">
    <property type="entry name" value="Bact_transf"/>
</dbReference>
<feature type="domain" description="Bacterial sugar transferase" evidence="11">
    <location>
        <begin position="281"/>
        <end position="471"/>
    </location>
</feature>
<feature type="transmembrane region" description="Helical" evidence="10">
    <location>
        <begin position="286"/>
        <end position="309"/>
    </location>
</feature>
<dbReference type="PANTHER" id="PTHR30576:SF4">
    <property type="entry name" value="UNDECAPRENYL-PHOSPHATE GALACTOSE PHOSPHOTRANSFERASE"/>
    <property type="match status" value="1"/>
</dbReference>
<feature type="transmembrane region" description="Helical" evidence="10">
    <location>
        <begin position="26"/>
        <end position="48"/>
    </location>
</feature>
<dbReference type="AlphaFoldDB" id="C5B4B1"/>
<dbReference type="OrthoDB" id="9808602at2"/>
<feature type="transmembrane region" description="Helical" evidence="10">
    <location>
        <begin position="128"/>
        <end position="149"/>
    </location>
</feature>
<organism evidence="12 13">
    <name type="scientific">Methylorubrum extorquens (strain ATCC 14718 / DSM 1338 / JCM 2805 / NCIMB 9133 / AM1)</name>
    <name type="common">Methylobacterium extorquens</name>
    <dbReference type="NCBI Taxonomy" id="272630"/>
    <lineage>
        <taxon>Bacteria</taxon>
        <taxon>Pseudomonadati</taxon>
        <taxon>Pseudomonadota</taxon>
        <taxon>Alphaproteobacteria</taxon>
        <taxon>Hyphomicrobiales</taxon>
        <taxon>Methylobacteriaceae</taxon>
        <taxon>Methylorubrum</taxon>
    </lineage>
</organism>
<dbReference type="NCBIfam" id="TIGR03025">
    <property type="entry name" value="EPS_sugtrans"/>
    <property type="match status" value="1"/>
</dbReference>
<reference evidence="12 13" key="1">
    <citation type="journal article" date="2009" name="PLoS ONE">
        <title>Methylobacterium genome sequences: a reference blueprint to investigate microbial metabolism of C1 compounds from natural and industrial sources.</title>
        <authorList>
            <person name="Vuilleumier S."/>
            <person name="Chistoserdova L."/>
            <person name="Lee M.-C."/>
            <person name="Bringel F."/>
            <person name="Lajus A."/>
            <person name="Zhou Y."/>
            <person name="Gourion B."/>
            <person name="Barbe V."/>
            <person name="Chang J."/>
            <person name="Cruveiller S."/>
            <person name="Dossat C."/>
            <person name="Gillett W."/>
            <person name="Gruffaz C."/>
            <person name="Haugen E."/>
            <person name="Hourcade E."/>
            <person name="Levy R."/>
            <person name="Mangenot S."/>
            <person name="Muller E."/>
            <person name="Nadalig T."/>
            <person name="Pagni M."/>
            <person name="Penny C."/>
            <person name="Peyraud R."/>
            <person name="Robinson D.G."/>
            <person name="Roche D."/>
            <person name="Rouy Z."/>
            <person name="Saenampechek C."/>
            <person name="Salvignol G."/>
            <person name="Vallenet D."/>
            <person name="Wu Z."/>
            <person name="Marx C.J."/>
            <person name="Vorholt J.A."/>
            <person name="Olson M.V."/>
            <person name="Kaul R."/>
            <person name="Weissenbach J."/>
            <person name="Medigue C."/>
            <person name="Lidstrom M.E."/>
        </authorList>
    </citation>
    <scope>NUCLEOTIDE SEQUENCE [LARGE SCALE GENOMIC DNA]</scope>
    <source>
        <strain evidence="13">ATCC 14718 / DSM 1338 / JCM 2805 / NCIMB 9133 / AM1</strain>
    </source>
</reference>
<dbReference type="InterPro" id="IPR017475">
    <property type="entry name" value="EPS_sugar_tfrase"/>
</dbReference>